<dbReference type="Pfam" id="PF13376">
    <property type="entry name" value="OmdA"/>
    <property type="match status" value="1"/>
</dbReference>
<dbReference type="RefSeq" id="WP_167924224.1">
    <property type="nucleotide sequence ID" value="NZ_JAATVY010000003.1"/>
</dbReference>
<proteinExistence type="predicted"/>
<accession>A0ABX0XVU6</accession>
<comment type="caution">
    <text evidence="1">The sequence shown here is derived from an EMBL/GenBank/DDBJ whole genome shotgun (WGS) entry which is preliminary data.</text>
</comment>
<organism evidence="1 2">
    <name type="scientific">Planosporangium thailandense</name>
    <dbReference type="NCBI Taxonomy" id="765197"/>
    <lineage>
        <taxon>Bacteria</taxon>
        <taxon>Bacillati</taxon>
        <taxon>Actinomycetota</taxon>
        <taxon>Actinomycetes</taxon>
        <taxon>Micromonosporales</taxon>
        <taxon>Micromonosporaceae</taxon>
        <taxon>Planosporangium</taxon>
    </lineage>
</organism>
<dbReference type="SUPFAM" id="SSF141694">
    <property type="entry name" value="AF2212/PG0164-like"/>
    <property type="match status" value="1"/>
</dbReference>
<reference evidence="1 2" key="1">
    <citation type="submission" date="2020-03" db="EMBL/GenBank/DDBJ databases">
        <title>WGS of the type strain of Planosporangium spp.</title>
        <authorList>
            <person name="Thawai C."/>
        </authorList>
    </citation>
    <scope>NUCLEOTIDE SEQUENCE [LARGE SCALE GENOMIC DNA]</scope>
    <source>
        <strain evidence="1 2">TBRC 5610</strain>
    </source>
</reference>
<dbReference type="InterPro" id="IPR037079">
    <property type="entry name" value="AF2212/PG0164-like_sf"/>
</dbReference>
<evidence type="ECO:0000313" key="2">
    <source>
        <dbReference type="Proteomes" id="UP000722989"/>
    </source>
</evidence>
<dbReference type="InterPro" id="IPR015018">
    <property type="entry name" value="DUF1905"/>
</dbReference>
<gene>
    <name evidence="1" type="ORF">HC031_06330</name>
</gene>
<dbReference type="EMBL" id="JAATVY010000003">
    <property type="protein sequence ID" value="NJC69338.1"/>
    <property type="molecule type" value="Genomic_DNA"/>
</dbReference>
<protein>
    <submittedName>
        <fullName evidence="1">DUF1905 domain-containing protein</fullName>
    </submittedName>
</protein>
<keyword evidence="2" id="KW-1185">Reference proteome</keyword>
<sequence length="152" mass="16439">MPKSVTFETTVAANGNNTGIVVPDEVIEQLAAGRRPPVIVDVNGYEYRNTVGVMGGKHMISISAAVRNATGLKGGDPIRVTLTVADAPREVDVPADFAAALAADEQVEAFFQKLSNSMRRYHVDNVNGAKSAETRQRRIEKAISLFRDGKQR</sequence>
<dbReference type="Gene3D" id="2.40.30.100">
    <property type="entry name" value="AF2212/PG0164-like"/>
    <property type="match status" value="1"/>
</dbReference>
<evidence type="ECO:0000313" key="1">
    <source>
        <dbReference type="EMBL" id="NJC69338.1"/>
    </source>
</evidence>
<dbReference type="Pfam" id="PF08922">
    <property type="entry name" value="DUF1905"/>
    <property type="match status" value="1"/>
</dbReference>
<dbReference type="Proteomes" id="UP000722989">
    <property type="component" value="Unassembled WGS sequence"/>
</dbReference>
<name>A0ABX0XVU6_9ACTN</name>